<dbReference type="Pfam" id="PF14223">
    <property type="entry name" value="Retrotran_gag_2"/>
    <property type="match status" value="1"/>
</dbReference>
<proteinExistence type="predicted"/>
<gene>
    <name evidence="1" type="ORF">KK1_038400</name>
</gene>
<name>A0A151RCM3_CAJCA</name>
<organism evidence="1 2">
    <name type="scientific">Cajanus cajan</name>
    <name type="common">Pigeon pea</name>
    <name type="synonym">Cajanus indicus</name>
    <dbReference type="NCBI Taxonomy" id="3821"/>
    <lineage>
        <taxon>Eukaryota</taxon>
        <taxon>Viridiplantae</taxon>
        <taxon>Streptophyta</taxon>
        <taxon>Embryophyta</taxon>
        <taxon>Tracheophyta</taxon>
        <taxon>Spermatophyta</taxon>
        <taxon>Magnoliopsida</taxon>
        <taxon>eudicotyledons</taxon>
        <taxon>Gunneridae</taxon>
        <taxon>Pentapetalae</taxon>
        <taxon>rosids</taxon>
        <taxon>fabids</taxon>
        <taxon>Fabales</taxon>
        <taxon>Fabaceae</taxon>
        <taxon>Papilionoideae</taxon>
        <taxon>50 kb inversion clade</taxon>
        <taxon>NPAAA clade</taxon>
        <taxon>indigoferoid/millettioid clade</taxon>
        <taxon>Phaseoleae</taxon>
        <taxon>Cajanus</taxon>
    </lineage>
</organism>
<accession>A0A151RCM3</accession>
<dbReference type="Gramene" id="C.cajan_33189.t">
    <property type="protein sequence ID" value="C.cajan_33189.t.cds1"/>
    <property type="gene ID" value="C.cajan_33189"/>
</dbReference>
<protein>
    <recommendedName>
        <fullName evidence="3">Retrovirus-related Pol polyprotein from transposon TNT 1-94</fullName>
    </recommendedName>
</protein>
<evidence type="ECO:0000313" key="1">
    <source>
        <dbReference type="EMBL" id="KYP40286.1"/>
    </source>
</evidence>
<reference evidence="1" key="1">
    <citation type="journal article" date="2012" name="Nat. Biotechnol.">
        <title>Draft genome sequence of pigeonpea (Cajanus cajan), an orphan legume crop of resource-poor farmers.</title>
        <authorList>
            <person name="Varshney R.K."/>
            <person name="Chen W."/>
            <person name="Li Y."/>
            <person name="Bharti A.K."/>
            <person name="Saxena R.K."/>
            <person name="Schlueter J.A."/>
            <person name="Donoghue M.T."/>
            <person name="Azam S."/>
            <person name="Fan G."/>
            <person name="Whaley A.M."/>
            <person name="Farmer A.D."/>
            <person name="Sheridan J."/>
            <person name="Iwata A."/>
            <person name="Tuteja R."/>
            <person name="Penmetsa R.V."/>
            <person name="Wu W."/>
            <person name="Upadhyaya H.D."/>
            <person name="Yang S.P."/>
            <person name="Shah T."/>
            <person name="Saxena K.B."/>
            <person name="Michael T."/>
            <person name="McCombie W.R."/>
            <person name="Yang B."/>
            <person name="Zhang G."/>
            <person name="Yang H."/>
            <person name="Wang J."/>
            <person name="Spillane C."/>
            <person name="Cook D.R."/>
            <person name="May G.D."/>
            <person name="Xu X."/>
            <person name="Jackson S.A."/>
        </authorList>
    </citation>
    <scope>NUCLEOTIDE SEQUENCE [LARGE SCALE GENOMIC DNA]</scope>
</reference>
<keyword evidence="2" id="KW-1185">Reference proteome</keyword>
<evidence type="ECO:0000313" key="2">
    <source>
        <dbReference type="Proteomes" id="UP000075243"/>
    </source>
</evidence>
<dbReference type="AlphaFoldDB" id="A0A151RCM3"/>
<dbReference type="STRING" id="3821.A0A151RCM3"/>
<dbReference type="EMBL" id="KQ483847">
    <property type="protein sequence ID" value="KYP40286.1"/>
    <property type="molecule type" value="Genomic_DNA"/>
</dbReference>
<evidence type="ECO:0008006" key="3">
    <source>
        <dbReference type="Google" id="ProtNLM"/>
    </source>
</evidence>
<dbReference type="Proteomes" id="UP000075243">
    <property type="component" value="Unassembled WGS sequence"/>
</dbReference>
<sequence>MKIHGEKMEQLTIMEKIFRSMTTRFDYVICSIEEFKDVQTMTIDELQSSLLVHEQRMKRLKEEKQAM</sequence>